<gene>
    <name evidence="2" type="ORF">EPI10_010777</name>
</gene>
<reference evidence="3" key="1">
    <citation type="journal article" date="2019" name="Plant Biotechnol. J.">
        <title>Genome sequencing of the Australian wild diploid species Gossypium australe highlights disease resistance and delayed gland morphogenesis.</title>
        <authorList>
            <person name="Cai Y."/>
            <person name="Cai X."/>
            <person name="Wang Q."/>
            <person name="Wang P."/>
            <person name="Zhang Y."/>
            <person name="Cai C."/>
            <person name="Xu Y."/>
            <person name="Wang K."/>
            <person name="Zhou Z."/>
            <person name="Wang C."/>
            <person name="Geng S."/>
            <person name="Li B."/>
            <person name="Dong Q."/>
            <person name="Hou Y."/>
            <person name="Wang H."/>
            <person name="Ai P."/>
            <person name="Liu Z."/>
            <person name="Yi F."/>
            <person name="Sun M."/>
            <person name="An G."/>
            <person name="Cheng J."/>
            <person name="Zhang Y."/>
            <person name="Shi Q."/>
            <person name="Xie Y."/>
            <person name="Shi X."/>
            <person name="Chang Y."/>
            <person name="Huang F."/>
            <person name="Chen Y."/>
            <person name="Hong S."/>
            <person name="Mi L."/>
            <person name="Sun Q."/>
            <person name="Zhang L."/>
            <person name="Zhou B."/>
            <person name="Peng R."/>
            <person name="Zhang X."/>
            <person name="Liu F."/>
        </authorList>
    </citation>
    <scope>NUCLEOTIDE SEQUENCE [LARGE SCALE GENOMIC DNA]</scope>
    <source>
        <strain evidence="3">cv. PA1801</strain>
    </source>
</reference>
<feature type="domain" description="Ubiquitin-like" evidence="1">
    <location>
        <begin position="89"/>
        <end position="149"/>
    </location>
</feature>
<dbReference type="GO" id="GO:0071818">
    <property type="term" value="C:BAT3 complex"/>
    <property type="evidence" value="ECO:0007669"/>
    <property type="project" value="TreeGrafter"/>
</dbReference>
<evidence type="ECO:0000259" key="1">
    <source>
        <dbReference type="PROSITE" id="PS50053"/>
    </source>
</evidence>
<comment type="caution">
    <text evidence="2">The sequence shown here is derived from an EMBL/GenBank/DDBJ whole genome shotgun (WGS) entry which is preliminary data.</text>
</comment>
<keyword evidence="3" id="KW-1185">Reference proteome</keyword>
<dbReference type="OrthoDB" id="267397at2759"/>
<dbReference type="Pfam" id="PF00240">
    <property type="entry name" value="ubiquitin"/>
    <property type="match status" value="1"/>
</dbReference>
<dbReference type="InterPro" id="IPR000626">
    <property type="entry name" value="Ubiquitin-like_dom"/>
</dbReference>
<dbReference type="PANTHER" id="PTHR15204">
    <property type="entry name" value="LARGE PROLINE-RICH PROTEIN BAG6"/>
    <property type="match status" value="1"/>
</dbReference>
<protein>
    <submittedName>
        <fullName evidence="2">Large proline-rich protein bag6-like isoform X1</fullName>
    </submittedName>
</protein>
<organism evidence="2 3">
    <name type="scientific">Gossypium australe</name>
    <dbReference type="NCBI Taxonomy" id="47621"/>
    <lineage>
        <taxon>Eukaryota</taxon>
        <taxon>Viridiplantae</taxon>
        <taxon>Streptophyta</taxon>
        <taxon>Embryophyta</taxon>
        <taxon>Tracheophyta</taxon>
        <taxon>Spermatophyta</taxon>
        <taxon>Magnoliopsida</taxon>
        <taxon>eudicotyledons</taxon>
        <taxon>Gunneridae</taxon>
        <taxon>Pentapetalae</taxon>
        <taxon>rosids</taxon>
        <taxon>malvids</taxon>
        <taxon>Malvales</taxon>
        <taxon>Malvaceae</taxon>
        <taxon>Malvoideae</taxon>
        <taxon>Gossypium</taxon>
    </lineage>
</organism>
<dbReference type="PROSITE" id="PS50053">
    <property type="entry name" value="UBIQUITIN_2"/>
    <property type="match status" value="1"/>
</dbReference>
<dbReference type="GO" id="GO:0036503">
    <property type="term" value="P:ERAD pathway"/>
    <property type="evidence" value="ECO:0007669"/>
    <property type="project" value="TreeGrafter"/>
</dbReference>
<dbReference type="EMBL" id="SMMG02000004">
    <property type="protein sequence ID" value="KAA3476841.1"/>
    <property type="molecule type" value="Genomic_DNA"/>
</dbReference>
<dbReference type="GO" id="GO:0051787">
    <property type="term" value="F:misfolded protein binding"/>
    <property type="evidence" value="ECO:0007669"/>
    <property type="project" value="TreeGrafter"/>
</dbReference>
<proteinExistence type="predicted"/>
<accession>A0A5B6W5D7</accession>
<evidence type="ECO:0000313" key="3">
    <source>
        <dbReference type="Proteomes" id="UP000325315"/>
    </source>
</evidence>
<name>A0A5B6W5D7_9ROSI</name>
<dbReference type="SMART" id="SM00213">
    <property type="entry name" value="UBQ"/>
    <property type="match status" value="1"/>
</dbReference>
<dbReference type="PANTHER" id="PTHR15204:SF0">
    <property type="entry name" value="LARGE PROLINE-RICH PROTEIN BAG6"/>
    <property type="match status" value="1"/>
</dbReference>
<sequence length="159" mass="17297">MPTIPCGTNIKVLNMGNLDTLAIPPSSHPSPCPLVSAGSDLYPVSDRIDTGTAPQIAESRFLCGQRKMGSTSADKVPSDTEMEGSEATIEIKIKTLDSQTYTLRVDKQMPVPALKEQIASVTGVLSEQQRLICRGKVLKDDQLLSAYRIHFLFNIHADL</sequence>
<dbReference type="Proteomes" id="UP000325315">
    <property type="component" value="Unassembled WGS sequence"/>
</dbReference>
<dbReference type="InterPro" id="IPR029071">
    <property type="entry name" value="Ubiquitin-like_domsf"/>
</dbReference>
<dbReference type="FunFam" id="3.10.20.90:FF:000154">
    <property type="entry name" value="Large proline-rich protein BAG6"/>
    <property type="match status" value="1"/>
</dbReference>
<evidence type="ECO:0000313" key="2">
    <source>
        <dbReference type="EMBL" id="KAA3476841.1"/>
    </source>
</evidence>
<dbReference type="GO" id="GO:0031593">
    <property type="term" value="F:polyubiquitin modification-dependent protein binding"/>
    <property type="evidence" value="ECO:0007669"/>
    <property type="project" value="TreeGrafter"/>
</dbReference>
<dbReference type="SUPFAM" id="SSF54236">
    <property type="entry name" value="Ubiquitin-like"/>
    <property type="match status" value="1"/>
</dbReference>
<dbReference type="AlphaFoldDB" id="A0A5B6W5D7"/>
<dbReference type="Gene3D" id="3.10.20.90">
    <property type="entry name" value="Phosphatidylinositol 3-kinase Catalytic Subunit, Chain A, domain 1"/>
    <property type="match status" value="1"/>
</dbReference>